<reference evidence="1" key="2">
    <citation type="submission" date="2025-09" db="UniProtKB">
        <authorList>
            <consortium name="EnsemblPlants"/>
        </authorList>
    </citation>
    <scope>IDENTIFICATION</scope>
</reference>
<sequence length="542" mass="60239">MASPAKRAKPSSPAKPPGSPPPPPEDAPPEDPRVLLRRRWELASVLHFLQVFEPVIEADLGLSADEIETALITNNRDLARVHIALLKGIPPVSKNLNVDDGWVIETAKKLSDWWSWVAEGTNPFKANPGKEVETFKELDPVTRLFILKALCEVRSEQNDAVWYVNDEMKKGVNISNFRKEKLGSANDGSVYWYVGDSTVGHRLFKEDVTVDFKKNWKGKNGRLTKPVLNIHWETVATNLNEFLDISEKLCSKGRSESVIGEHLKENTVPAVEKFEKKKERELKRRQQKDERAFANVFQTRALRERKPVSYDYSDYDRSIKEAIKAGAKAKESDPPKEAGKKRKHVSEQGDNGGNVGSGISPENHEDREEEDAKDLDDPSSDDDEASDYNDKDDGSSSIDEDTDSSDSHESNSEEEVVVTRKRTTRLAARKIESKPRPGLRRSRRNMKSDDEEMTQAGKVTPEAMTKKTTRQRPTPISKQLSMSGTEDDDSQSGASSESGSEDDAVADSESGSEDDAVVDLASGSEDDQSEPDADSGEESVSP</sequence>
<keyword evidence="2" id="KW-1185">Reference proteome</keyword>
<organism evidence="1 2">
    <name type="scientific">Avena sativa</name>
    <name type="common">Oat</name>
    <dbReference type="NCBI Taxonomy" id="4498"/>
    <lineage>
        <taxon>Eukaryota</taxon>
        <taxon>Viridiplantae</taxon>
        <taxon>Streptophyta</taxon>
        <taxon>Embryophyta</taxon>
        <taxon>Tracheophyta</taxon>
        <taxon>Spermatophyta</taxon>
        <taxon>Magnoliopsida</taxon>
        <taxon>Liliopsida</taxon>
        <taxon>Poales</taxon>
        <taxon>Poaceae</taxon>
        <taxon>BOP clade</taxon>
        <taxon>Pooideae</taxon>
        <taxon>Poodae</taxon>
        <taxon>Poeae</taxon>
        <taxon>Poeae Chloroplast Group 1 (Aveneae type)</taxon>
        <taxon>Aveninae</taxon>
        <taxon>Avena</taxon>
    </lineage>
</organism>
<name>A0ACD5VPK5_AVESA</name>
<evidence type="ECO:0000313" key="2">
    <source>
        <dbReference type="Proteomes" id="UP001732700"/>
    </source>
</evidence>
<evidence type="ECO:0000313" key="1">
    <source>
        <dbReference type="EnsemblPlants" id="AVESA.00010b.r2.3CG0463910.1.CDS"/>
    </source>
</evidence>
<protein>
    <submittedName>
        <fullName evidence="1">Uncharacterized protein</fullName>
    </submittedName>
</protein>
<dbReference type="Proteomes" id="UP001732700">
    <property type="component" value="Chromosome 3C"/>
</dbReference>
<proteinExistence type="predicted"/>
<reference evidence="1" key="1">
    <citation type="submission" date="2021-05" db="EMBL/GenBank/DDBJ databases">
        <authorList>
            <person name="Scholz U."/>
            <person name="Mascher M."/>
            <person name="Fiebig A."/>
        </authorList>
    </citation>
    <scope>NUCLEOTIDE SEQUENCE [LARGE SCALE GENOMIC DNA]</scope>
</reference>
<dbReference type="EnsemblPlants" id="AVESA.00010b.r2.3CG0463910.1">
    <property type="protein sequence ID" value="AVESA.00010b.r2.3CG0463910.1.CDS"/>
    <property type="gene ID" value="AVESA.00010b.r2.3CG0463910"/>
</dbReference>
<accession>A0ACD5VPK5</accession>